<dbReference type="GO" id="GO:0008270">
    <property type="term" value="F:zinc ion binding"/>
    <property type="evidence" value="ECO:0007669"/>
    <property type="project" value="UniProtKB-KW"/>
</dbReference>
<keyword evidence="1" id="KW-0479">Metal-binding</keyword>
<gene>
    <name evidence="3" type="primary">Nfu_g_1_023693</name>
</gene>
<dbReference type="PANTHER" id="PTHR47331">
    <property type="entry name" value="PHD-TYPE DOMAIN-CONTAINING PROTEIN"/>
    <property type="match status" value="1"/>
</dbReference>
<evidence type="ECO:0000256" key="1">
    <source>
        <dbReference type="PROSITE-ProRule" id="PRU00047"/>
    </source>
</evidence>
<proteinExistence type="predicted"/>
<organism evidence="3">
    <name type="scientific">Nothobranchius kadleci</name>
    <name type="common">African annual killifish</name>
    <dbReference type="NCBI Taxonomy" id="1051664"/>
    <lineage>
        <taxon>Eukaryota</taxon>
        <taxon>Metazoa</taxon>
        <taxon>Chordata</taxon>
        <taxon>Craniata</taxon>
        <taxon>Vertebrata</taxon>
        <taxon>Euteleostomi</taxon>
        <taxon>Actinopterygii</taxon>
        <taxon>Neopterygii</taxon>
        <taxon>Teleostei</taxon>
        <taxon>Neoteleostei</taxon>
        <taxon>Acanthomorphata</taxon>
        <taxon>Ovalentaria</taxon>
        <taxon>Atherinomorphae</taxon>
        <taxon>Cyprinodontiformes</taxon>
        <taxon>Nothobranchiidae</taxon>
        <taxon>Nothobranchius</taxon>
    </lineage>
</organism>
<keyword evidence="1" id="KW-0863">Zinc-finger</keyword>
<dbReference type="PANTHER" id="PTHR47331:SF5">
    <property type="entry name" value="RIBONUCLEASE H"/>
    <property type="match status" value="1"/>
</dbReference>
<reference evidence="3" key="1">
    <citation type="submission" date="2016-05" db="EMBL/GenBank/DDBJ databases">
        <authorList>
            <person name="Lavstsen T."/>
            <person name="Jespersen J.S."/>
        </authorList>
    </citation>
    <scope>NUCLEOTIDE SEQUENCE</scope>
    <source>
        <tissue evidence="3">Brain</tissue>
    </source>
</reference>
<sequence>FTEFADFVAEEARIACNPVSSLFALKNTFEKPEKEQKRQKASVLMTTTNVSTNEKATAATQINKKSKPNLSSTQNKRQIECICCRQNHFIYKCDKFTAMSLEEKKQFIIDNNMCFGCLRVGHISKNCKQRVTCNVCKRKHPSPLHEDHPQPDKPEMLPKEENAATVSCIKTDLGWSIVGPIKPWTGSVGATGTCHRVIVKELPSITPASVIKALEADFLDTNPKEGNISQEDIQFLEMLNENIHYNEQGHLEMPLPFKERPQLPNNKQLATVRLKYLKMKMDKNPKYKEDYIKFMNNVFKDGDAEEAEETPQDGNTWYIPHHGVYHPRKPEKIRVVFDCSAKHEDTSLNDHLLTGPDLINTLAGVLCRFRENRIAIMCDVEKMFHRFHVNPEDRDFLSVETDKKAKQLVCEAHKLCAKGKLHLHKFVCHNKEVMSVIPETEQASNTTDVNMNYSEISMQSVLGEKWNVEADVFTFSGALKERPATRRGILATVASVYDPLGFLSPYTLIGKQVLQEMCKSGVGWDEPVPSALETKWKAWLCDLENLRKVEIPRCLFPENLGKIKRVELHHFSDASSSGYGQCSYIRFVTDEQVHCALVMGKARVAPIKIVTIPCLELSAAAVSAFVSNFLRAELERKIDEEFFWTDSQVTLGNIKNDARRFHVFVANRVQKIRDTTDPNQWFYIKADQNPADHASRGLKVAELINSNWLTGPKFLWEREIITNQQSPELLVGDPE</sequence>
<name>A0A1A8CVY0_NOTKA</name>
<dbReference type="GO" id="GO:0003676">
    <property type="term" value="F:nucleic acid binding"/>
    <property type="evidence" value="ECO:0007669"/>
    <property type="project" value="InterPro"/>
</dbReference>
<feature type="non-terminal residue" evidence="3">
    <location>
        <position position="735"/>
    </location>
</feature>
<accession>A0A1A8CVY0</accession>
<dbReference type="InterPro" id="IPR008042">
    <property type="entry name" value="Retrotrans_Pao"/>
</dbReference>
<evidence type="ECO:0000259" key="2">
    <source>
        <dbReference type="PROSITE" id="PS50158"/>
    </source>
</evidence>
<evidence type="ECO:0000313" key="3">
    <source>
        <dbReference type="EMBL" id="SBP82846.1"/>
    </source>
</evidence>
<dbReference type="AlphaFoldDB" id="A0A1A8CVY0"/>
<dbReference type="InterPro" id="IPR001878">
    <property type="entry name" value="Znf_CCHC"/>
</dbReference>
<dbReference type="Pfam" id="PF05380">
    <property type="entry name" value="Peptidase_A17"/>
    <property type="match status" value="1"/>
</dbReference>
<reference evidence="3" key="2">
    <citation type="submission" date="2016-06" db="EMBL/GenBank/DDBJ databases">
        <title>The genome of a short-lived fish provides insights into sex chromosome evolution and the genetic control of aging.</title>
        <authorList>
            <person name="Reichwald K."/>
            <person name="Felder M."/>
            <person name="Petzold A."/>
            <person name="Koch P."/>
            <person name="Groth M."/>
            <person name="Platzer M."/>
        </authorList>
    </citation>
    <scope>NUCLEOTIDE SEQUENCE</scope>
    <source>
        <tissue evidence="3">Brain</tissue>
    </source>
</reference>
<dbReference type="PROSITE" id="PS50158">
    <property type="entry name" value="ZF_CCHC"/>
    <property type="match status" value="1"/>
</dbReference>
<protein>
    <recommendedName>
        <fullName evidence="2">CCHC-type domain-containing protein</fullName>
    </recommendedName>
</protein>
<keyword evidence="1" id="KW-0862">Zinc</keyword>
<feature type="non-terminal residue" evidence="3">
    <location>
        <position position="1"/>
    </location>
</feature>
<dbReference type="EMBL" id="HADZ01018905">
    <property type="protein sequence ID" value="SBP82846.1"/>
    <property type="molecule type" value="Transcribed_RNA"/>
</dbReference>
<feature type="domain" description="CCHC-type" evidence="2">
    <location>
        <begin position="114"/>
        <end position="129"/>
    </location>
</feature>